<evidence type="ECO:0000313" key="3">
    <source>
        <dbReference type="Proteomes" id="UP000034543"/>
    </source>
</evidence>
<dbReference type="STRING" id="1618436.UV59_C0007G0024"/>
<feature type="transmembrane region" description="Helical" evidence="1">
    <location>
        <begin position="72"/>
        <end position="92"/>
    </location>
</feature>
<feature type="transmembrane region" description="Helical" evidence="1">
    <location>
        <begin position="192"/>
        <end position="210"/>
    </location>
</feature>
<feature type="transmembrane region" description="Helical" evidence="1">
    <location>
        <begin position="521"/>
        <end position="540"/>
    </location>
</feature>
<feature type="transmembrane region" description="Helical" evidence="1">
    <location>
        <begin position="153"/>
        <end position="172"/>
    </location>
</feature>
<evidence type="ECO:0000313" key="2">
    <source>
        <dbReference type="EMBL" id="KKS85441.1"/>
    </source>
</evidence>
<feature type="transmembrane region" description="Helical" evidence="1">
    <location>
        <begin position="552"/>
        <end position="571"/>
    </location>
</feature>
<comment type="caution">
    <text evidence="2">The sequence shown here is derived from an EMBL/GenBank/DDBJ whole genome shotgun (WGS) entry which is preliminary data.</text>
</comment>
<organism evidence="2 3">
    <name type="scientific">Candidatus Gottesmanbacteria bacterium GW2011_GWA1_43_11</name>
    <dbReference type="NCBI Taxonomy" id="1618436"/>
    <lineage>
        <taxon>Bacteria</taxon>
        <taxon>Candidatus Gottesmaniibacteriota</taxon>
    </lineage>
</organism>
<dbReference type="AlphaFoldDB" id="A0A0G1EQW5"/>
<reference evidence="2 3" key="1">
    <citation type="journal article" date="2015" name="Nature">
        <title>rRNA introns, odd ribosomes, and small enigmatic genomes across a large radiation of phyla.</title>
        <authorList>
            <person name="Brown C.T."/>
            <person name="Hug L.A."/>
            <person name="Thomas B.C."/>
            <person name="Sharon I."/>
            <person name="Castelle C.J."/>
            <person name="Singh A."/>
            <person name="Wilkins M.J."/>
            <person name="Williams K.H."/>
            <person name="Banfield J.F."/>
        </authorList>
    </citation>
    <scope>NUCLEOTIDE SEQUENCE [LARGE SCALE GENOMIC DNA]</scope>
</reference>
<keyword evidence="1" id="KW-1133">Transmembrane helix</keyword>
<dbReference type="EMBL" id="LCFB01000007">
    <property type="protein sequence ID" value="KKS85441.1"/>
    <property type="molecule type" value="Genomic_DNA"/>
</dbReference>
<feature type="transmembrane region" description="Helical" evidence="1">
    <location>
        <begin position="302"/>
        <end position="322"/>
    </location>
</feature>
<keyword evidence="1" id="KW-0812">Transmembrane</keyword>
<feature type="transmembrane region" description="Helical" evidence="1">
    <location>
        <begin position="468"/>
        <end position="490"/>
    </location>
</feature>
<sequence>MRFKRLFGVNDNLFFSTHDNSFSFIAPIFLGITVGIQWLTAALLISGLHPRPRPLDELTDSGKYWFRPEYDIMVYLAGCVVALVLVFIFLFIFKKWSHSRKFAQARQVDMVILGLISFIVHAVLVVFFDLLVLDYWQQSVPYTQKIVVTSVMAILFVLPGISVLLFALAHIWQPKRLMVKLADFHNRNRQMINRGFDILVLLCIVLLVYVPDWTHLAGKIFLNDQFLHWDGFAVRQALGFRHGLMLGRDIFIQYGIGWPLLFSFLSRNAPLTYSFMAGIGVLYACIYYIGVYLLLRLLSRSLLWSAGGIGIILLVHLFTRNLTAPFFWETPSSTLLRSPFDIWFFIALFFVLNSKKKVWHYLLGGITGLAFLFGFDTGMYLVIVMLIYYAFNLFSLKKKTLQLNKSNLPQLSAATTTFFVIALSGLLFAGKSAFFTASFWSGLFEGISEYGSGISNLPMALLRQKTGLLFFEVIVFAYLGFVANLFLGWLRGKITIVHQFSALLSLYGLATLLIFLGRSHVLNLLHPTIAFWILLIWFSAKLHSVVISRRFVSYPILIPAGFCVISILFLLSSSLVRNYPHVLNYFSTRAPGGICLWSGVSDICGVSQTNEVELDKFQTIISWLEEVTSDGYEVALFDDKDTFFYVAIGQAPWFRYRPGEIFTYKQLASIHAQIKDRRPEYIVMEEETANQNDVWKQTRLLLTQDYLLKDTVAGYGIWKLK</sequence>
<feature type="transmembrane region" description="Helical" evidence="1">
    <location>
        <begin position="271"/>
        <end position="295"/>
    </location>
</feature>
<feature type="transmembrane region" description="Helical" evidence="1">
    <location>
        <begin position="411"/>
        <end position="429"/>
    </location>
</feature>
<proteinExistence type="predicted"/>
<name>A0A0G1EQW5_9BACT</name>
<feature type="transmembrane region" description="Helical" evidence="1">
    <location>
        <begin position="21"/>
        <end position="45"/>
    </location>
</feature>
<feature type="transmembrane region" description="Helical" evidence="1">
    <location>
        <begin position="112"/>
        <end position="133"/>
    </location>
</feature>
<gene>
    <name evidence="2" type="ORF">UV59_C0007G0024</name>
</gene>
<feature type="transmembrane region" description="Helical" evidence="1">
    <location>
        <begin position="359"/>
        <end position="391"/>
    </location>
</feature>
<accession>A0A0G1EQW5</accession>
<keyword evidence="1" id="KW-0472">Membrane</keyword>
<feature type="transmembrane region" description="Helical" evidence="1">
    <location>
        <begin position="334"/>
        <end position="352"/>
    </location>
</feature>
<feature type="transmembrane region" description="Helical" evidence="1">
    <location>
        <begin position="496"/>
        <end position="516"/>
    </location>
</feature>
<evidence type="ECO:0000256" key="1">
    <source>
        <dbReference type="SAM" id="Phobius"/>
    </source>
</evidence>
<protein>
    <submittedName>
        <fullName evidence="2">Uncharacterized protein</fullName>
    </submittedName>
</protein>
<dbReference type="Proteomes" id="UP000034543">
    <property type="component" value="Unassembled WGS sequence"/>
</dbReference>